<comment type="subcellular location">
    <subcellularLocation>
        <location evidence="2 12">Cytoplasm</location>
    </subcellularLocation>
</comment>
<gene>
    <name evidence="12 13" type="primary">tal</name>
    <name evidence="13" type="ORF">DI609_01995</name>
</gene>
<accession>A0A2W5BED7</accession>
<comment type="pathway">
    <text evidence="3 12">Carbohydrate degradation; pentose phosphate pathway; D-glyceraldehyde 3-phosphate and beta-D-fructose 6-phosphate from D-ribose 5-phosphate and D-xylulose 5-phosphate (non-oxidative stage): step 2/3.</text>
</comment>
<dbReference type="GO" id="GO:0005737">
    <property type="term" value="C:cytoplasm"/>
    <property type="evidence" value="ECO:0007669"/>
    <property type="project" value="UniProtKB-SubCell"/>
</dbReference>
<dbReference type="Gene3D" id="3.20.20.70">
    <property type="entry name" value="Aldolase class I"/>
    <property type="match status" value="1"/>
</dbReference>
<evidence type="ECO:0000256" key="4">
    <source>
        <dbReference type="ARBA" id="ARBA00008426"/>
    </source>
</evidence>
<dbReference type="GO" id="GO:0004801">
    <property type="term" value="F:transaldolase activity"/>
    <property type="evidence" value="ECO:0007669"/>
    <property type="project" value="UniProtKB-UniRule"/>
</dbReference>
<comment type="function">
    <text evidence="1 12">Transaldolase is important for the balance of metabolites in the pentose-phosphate pathway.</text>
</comment>
<dbReference type="InterPro" id="IPR013785">
    <property type="entry name" value="Aldolase_TIM"/>
</dbReference>
<keyword evidence="8 12" id="KW-0808">Transferase</keyword>
<dbReference type="NCBIfam" id="NF002881">
    <property type="entry name" value="PRK03343.1"/>
    <property type="match status" value="1"/>
</dbReference>
<keyword evidence="10 12" id="KW-0704">Schiff base</keyword>
<dbReference type="CDD" id="cd00955">
    <property type="entry name" value="Transaldolase_like"/>
    <property type="match status" value="1"/>
</dbReference>
<evidence type="ECO:0000256" key="3">
    <source>
        <dbReference type="ARBA" id="ARBA00004857"/>
    </source>
</evidence>
<reference evidence="13 14" key="1">
    <citation type="submission" date="2017-11" db="EMBL/GenBank/DDBJ databases">
        <title>Infants hospitalized years apart are colonized by the same room-sourced microbial strains.</title>
        <authorList>
            <person name="Brooks B."/>
            <person name="Olm M.R."/>
            <person name="Firek B.A."/>
            <person name="Baker R."/>
            <person name="Thomas B.C."/>
            <person name="Morowitz M.J."/>
            <person name="Banfield J.F."/>
        </authorList>
    </citation>
    <scope>NUCLEOTIDE SEQUENCE [LARGE SCALE GENOMIC DNA]</scope>
    <source>
        <strain evidence="13">S2_012_000_R3_87</strain>
    </source>
</reference>
<keyword evidence="7 12" id="KW-0963">Cytoplasm</keyword>
<evidence type="ECO:0000256" key="11">
    <source>
        <dbReference type="ARBA" id="ARBA00048810"/>
    </source>
</evidence>
<evidence type="ECO:0000256" key="6">
    <source>
        <dbReference type="ARBA" id="ARBA00018292"/>
    </source>
</evidence>
<comment type="similarity">
    <text evidence="4 12">Belongs to the transaldolase family. Type 2 subfamily.</text>
</comment>
<evidence type="ECO:0000256" key="8">
    <source>
        <dbReference type="ARBA" id="ARBA00022679"/>
    </source>
</evidence>
<dbReference type="PIRSF" id="PIRSF036915">
    <property type="entry name" value="Trnald_Bac_Plnt"/>
    <property type="match status" value="1"/>
</dbReference>
<dbReference type="Pfam" id="PF00923">
    <property type="entry name" value="TAL_FSA"/>
    <property type="match status" value="1"/>
</dbReference>
<dbReference type="InterPro" id="IPR001585">
    <property type="entry name" value="TAL/FSA"/>
</dbReference>
<evidence type="ECO:0000313" key="13">
    <source>
        <dbReference type="EMBL" id="PZP02770.1"/>
    </source>
</evidence>
<dbReference type="HAMAP" id="MF_00493">
    <property type="entry name" value="Transaldolase_2"/>
    <property type="match status" value="1"/>
</dbReference>
<evidence type="ECO:0000256" key="2">
    <source>
        <dbReference type="ARBA" id="ARBA00004496"/>
    </source>
</evidence>
<dbReference type="PROSITE" id="PS00958">
    <property type="entry name" value="TRANSALDOLASE_2"/>
    <property type="match status" value="1"/>
</dbReference>
<dbReference type="NCBIfam" id="TIGR00876">
    <property type="entry name" value="tal_mycobact"/>
    <property type="match status" value="1"/>
</dbReference>
<dbReference type="PROSITE" id="PS01054">
    <property type="entry name" value="TRANSALDOLASE_1"/>
    <property type="match status" value="1"/>
</dbReference>
<dbReference type="GO" id="GO:0006098">
    <property type="term" value="P:pentose-phosphate shunt"/>
    <property type="evidence" value="ECO:0007669"/>
    <property type="project" value="UniProtKB-UniRule"/>
</dbReference>
<dbReference type="PANTHER" id="PTHR10683:SF31">
    <property type="entry name" value="TRANSALDOLASE"/>
    <property type="match status" value="1"/>
</dbReference>
<protein>
    <recommendedName>
        <fullName evidence="6 12">Transaldolase</fullName>
        <ecNumber evidence="5 12">2.2.1.2</ecNumber>
    </recommendedName>
</protein>
<dbReference type="InterPro" id="IPR018225">
    <property type="entry name" value="Transaldolase_AS"/>
</dbReference>
<evidence type="ECO:0000256" key="7">
    <source>
        <dbReference type="ARBA" id="ARBA00022490"/>
    </source>
</evidence>
<proteinExistence type="inferred from homology"/>
<dbReference type="SUPFAM" id="SSF51569">
    <property type="entry name" value="Aldolase"/>
    <property type="match status" value="1"/>
</dbReference>
<dbReference type="AlphaFoldDB" id="A0A2W5BED7"/>
<dbReference type="PANTHER" id="PTHR10683">
    <property type="entry name" value="TRANSALDOLASE"/>
    <property type="match status" value="1"/>
</dbReference>
<evidence type="ECO:0000313" key="14">
    <source>
        <dbReference type="Proteomes" id="UP000249451"/>
    </source>
</evidence>
<comment type="caution">
    <text evidence="13">The sequence shown here is derived from an EMBL/GenBank/DDBJ whole genome shotgun (WGS) entry which is preliminary data.</text>
</comment>
<dbReference type="InterPro" id="IPR004732">
    <property type="entry name" value="Transaldolase_2"/>
</dbReference>
<feature type="active site" description="Schiff-base intermediate with substrate" evidence="12">
    <location>
        <position position="142"/>
    </location>
</feature>
<comment type="catalytic activity">
    <reaction evidence="11 12">
        <text>D-sedoheptulose 7-phosphate + D-glyceraldehyde 3-phosphate = D-erythrose 4-phosphate + beta-D-fructose 6-phosphate</text>
        <dbReference type="Rhea" id="RHEA:17053"/>
        <dbReference type="ChEBI" id="CHEBI:16897"/>
        <dbReference type="ChEBI" id="CHEBI:57483"/>
        <dbReference type="ChEBI" id="CHEBI:57634"/>
        <dbReference type="ChEBI" id="CHEBI:59776"/>
        <dbReference type="EC" id="2.2.1.2"/>
    </reaction>
</comment>
<dbReference type="EMBL" id="QFNY01000027">
    <property type="protein sequence ID" value="PZP02770.1"/>
    <property type="molecule type" value="Genomic_DNA"/>
</dbReference>
<name>A0A2W5BED7_9CORY</name>
<dbReference type="EC" id="2.2.1.2" evidence="5 12"/>
<evidence type="ECO:0000256" key="12">
    <source>
        <dbReference type="HAMAP-Rule" id="MF_00493"/>
    </source>
</evidence>
<evidence type="ECO:0000256" key="1">
    <source>
        <dbReference type="ARBA" id="ARBA00003518"/>
    </source>
</evidence>
<evidence type="ECO:0000256" key="9">
    <source>
        <dbReference type="ARBA" id="ARBA00023126"/>
    </source>
</evidence>
<evidence type="ECO:0000256" key="5">
    <source>
        <dbReference type="ARBA" id="ARBA00013151"/>
    </source>
</evidence>
<dbReference type="UniPathway" id="UPA00115">
    <property type="reaction ID" value="UER00414"/>
</dbReference>
<dbReference type="Proteomes" id="UP000249451">
    <property type="component" value="Unassembled WGS sequence"/>
</dbReference>
<organism evidence="13 14">
    <name type="scientific">Corynebacterium urealyticum</name>
    <dbReference type="NCBI Taxonomy" id="43771"/>
    <lineage>
        <taxon>Bacteria</taxon>
        <taxon>Bacillati</taxon>
        <taxon>Actinomycetota</taxon>
        <taxon>Actinomycetes</taxon>
        <taxon>Mycobacteriales</taxon>
        <taxon>Corynebacteriaceae</taxon>
        <taxon>Corynebacterium</taxon>
    </lineage>
</organism>
<keyword evidence="9 12" id="KW-0570">Pentose shunt</keyword>
<sequence>MNTPSNIQKLASAGTSVWLDDLSRPRLTSGELASLIEAKGIVGVTTNPAIFAAAMSQGDAYDEQLRQLAAADVDADEAVFAMAVKDVQDACDVLAGVHEQTGGVDGWVSLEVDPRLAHDAAGTVAQAKELATQVNRANLMIKIPATTECLPAISEVLAAGISVNVTLIFSVERYEQVMEAFIEGIAAAEKAGQDISKIHSVASFFVSRVDSDIDPQLAEKGAEAAALQGKAALANARLAYASHLDKLANNPSWQEFVGRGANTQRPLWASTSVKNPEYPDTLYVTELAGPSTVNTMPEATLDATIDHGETTGDQLSGRASESLEVFSALTSAGIDLPEVWQRLETEGVQKFEQAWNELLATLREQLAKAK</sequence>
<dbReference type="GO" id="GO:0005975">
    <property type="term" value="P:carbohydrate metabolic process"/>
    <property type="evidence" value="ECO:0007669"/>
    <property type="project" value="InterPro"/>
</dbReference>
<evidence type="ECO:0000256" key="10">
    <source>
        <dbReference type="ARBA" id="ARBA00023270"/>
    </source>
</evidence>